<dbReference type="EMBL" id="AP025314">
    <property type="protein sequence ID" value="BDD09328.1"/>
    <property type="molecule type" value="Genomic_DNA"/>
</dbReference>
<keyword evidence="5" id="KW-1185">Reference proteome</keyword>
<keyword evidence="1" id="KW-0472">Membrane</keyword>
<dbReference type="InterPro" id="IPR006860">
    <property type="entry name" value="FecR"/>
</dbReference>
<dbReference type="InterPro" id="IPR032508">
    <property type="entry name" value="FecR_C"/>
</dbReference>
<dbReference type="PIRSF" id="PIRSF018266">
    <property type="entry name" value="FecR"/>
    <property type="match status" value="1"/>
</dbReference>
<feature type="domain" description="FecR protein" evidence="2">
    <location>
        <begin position="111"/>
        <end position="199"/>
    </location>
</feature>
<dbReference type="Gene3D" id="2.60.120.1440">
    <property type="match status" value="1"/>
</dbReference>
<dbReference type="InterPro" id="IPR012373">
    <property type="entry name" value="Ferrdict_sens_TM"/>
</dbReference>
<dbReference type="RefSeq" id="WP_338394538.1">
    <property type="nucleotide sequence ID" value="NZ_AP025314.1"/>
</dbReference>
<keyword evidence="1" id="KW-1133">Transmembrane helix</keyword>
<protein>
    <submittedName>
        <fullName evidence="4">Iron dicitrate transporter FecR</fullName>
    </submittedName>
</protein>
<dbReference type="Proteomes" id="UP001348817">
    <property type="component" value="Chromosome"/>
</dbReference>
<evidence type="ECO:0000259" key="2">
    <source>
        <dbReference type="Pfam" id="PF04773"/>
    </source>
</evidence>
<dbReference type="Pfam" id="PF16344">
    <property type="entry name" value="FecR_C"/>
    <property type="match status" value="1"/>
</dbReference>
<feature type="domain" description="Protein FecR C-terminal" evidence="3">
    <location>
        <begin position="246"/>
        <end position="314"/>
    </location>
</feature>
<dbReference type="KEGG" id="fax:FUAX_17600"/>
<dbReference type="PANTHER" id="PTHR30273">
    <property type="entry name" value="PERIPLASMIC SIGNAL SENSOR AND SIGMA FACTOR ACTIVATOR FECR-RELATED"/>
    <property type="match status" value="1"/>
</dbReference>
<dbReference type="Gene3D" id="3.55.50.30">
    <property type="match status" value="1"/>
</dbReference>
<accession>A0AAU9CH25</accession>
<dbReference type="GO" id="GO:0016989">
    <property type="term" value="F:sigma factor antagonist activity"/>
    <property type="evidence" value="ECO:0007669"/>
    <property type="project" value="TreeGrafter"/>
</dbReference>
<proteinExistence type="predicted"/>
<organism evidence="4 5">
    <name type="scientific">Fulvitalea axinellae</name>
    <dbReference type="NCBI Taxonomy" id="1182444"/>
    <lineage>
        <taxon>Bacteria</taxon>
        <taxon>Pseudomonadati</taxon>
        <taxon>Bacteroidota</taxon>
        <taxon>Cytophagia</taxon>
        <taxon>Cytophagales</taxon>
        <taxon>Persicobacteraceae</taxon>
        <taxon>Fulvitalea</taxon>
    </lineage>
</organism>
<dbReference type="Pfam" id="PF04773">
    <property type="entry name" value="FecR"/>
    <property type="match status" value="1"/>
</dbReference>
<reference evidence="4 5" key="1">
    <citation type="submission" date="2021-12" db="EMBL/GenBank/DDBJ databases">
        <title>Genome sequencing of bacteria with rrn-lacking chromosome and rrn-plasmid.</title>
        <authorList>
            <person name="Anda M."/>
            <person name="Iwasaki W."/>
        </authorList>
    </citation>
    <scope>NUCLEOTIDE SEQUENCE [LARGE SCALE GENOMIC DNA]</scope>
    <source>
        <strain evidence="4 5">DSM 100852</strain>
    </source>
</reference>
<evidence type="ECO:0000313" key="4">
    <source>
        <dbReference type="EMBL" id="BDD09328.1"/>
    </source>
</evidence>
<dbReference type="PANTHER" id="PTHR30273:SF2">
    <property type="entry name" value="PROTEIN FECR"/>
    <property type="match status" value="1"/>
</dbReference>
<dbReference type="AlphaFoldDB" id="A0AAU9CH25"/>
<gene>
    <name evidence="4" type="ORF">FUAX_17600</name>
</gene>
<evidence type="ECO:0000259" key="3">
    <source>
        <dbReference type="Pfam" id="PF16344"/>
    </source>
</evidence>
<sequence>MRNQELISKLLEGEIDAGGLEELNDWYAKRANGAELPEDIAQRSGEIKAGMWKKLSKEVLAESPEKKTIWKSLVFRTSIAASLALAVLSFALYWMAPVGNERMIVKTNTTAEPMRLTLPDGSAVWLNRNTEIRYRENFSEKRGIVLEKGEAYFDVERDEDKPFTVKSSELVTTVLGTEFNVKTFENGNGEVAVAEGKVKVSGSDSTQEEKGYVLTVGEEVVYDKASDEMRKAVADLDILLCWKREKLVFDGVKLSKAFAMLEVRFGKEIHVVDAEVNDCEIFGMYEDEDLAHILKTMSFAVGFEMEFSERDGTILIKGKGCR</sequence>
<name>A0AAU9CH25_9BACT</name>
<keyword evidence="1" id="KW-0812">Transmembrane</keyword>
<feature type="transmembrane region" description="Helical" evidence="1">
    <location>
        <begin position="73"/>
        <end position="96"/>
    </location>
</feature>
<evidence type="ECO:0000256" key="1">
    <source>
        <dbReference type="SAM" id="Phobius"/>
    </source>
</evidence>
<evidence type="ECO:0000313" key="5">
    <source>
        <dbReference type="Proteomes" id="UP001348817"/>
    </source>
</evidence>